<sequence>MNTKDKNAKIKKEKIEISSQFIYSKDNEVLIQLDRSKEQWFPINFQWIPVLELQRSMNK</sequence>
<gene>
    <name evidence="1" type="ORF">ABGB03_07200</name>
</gene>
<dbReference type="EMBL" id="CP157199">
    <property type="protein sequence ID" value="XBG62691.1"/>
    <property type="molecule type" value="Genomic_DNA"/>
</dbReference>
<protein>
    <recommendedName>
        <fullName evidence="2">DUF4291 family protein</fullName>
    </recommendedName>
</protein>
<evidence type="ECO:0008006" key="2">
    <source>
        <dbReference type="Google" id="ProtNLM"/>
    </source>
</evidence>
<organism evidence="1">
    <name type="scientific">Pontimicrobium sp. SW4</name>
    <dbReference type="NCBI Taxonomy" id="3153519"/>
    <lineage>
        <taxon>Bacteria</taxon>
        <taxon>Pseudomonadati</taxon>
        <taxon>Bacteroidota</taxon>
        <taxon>Flavobacteriia</taxon>
        <taxon>Flavobacteriales</taxon>
        <taxon>Flavobacteriaceae</taxon>
        <taxon>Pontimicrobium</taxon>
    </lineage>
</organism>
<proteinExistence type="predicted"/>
<dbReference type="RefSeq" id="WP_347926089.1">
    <property type="nucleotide sequence ID" value="NZ_CP157199.1"/>
</dbReference>
<accession>A0AAU7BWQ5</accession>
<reference evidence="1" key="1">
    <citation type="submission" date="2024-05" db="EMBL/GenBank/DDBJ databases">
        <title>Pontimicrobium maritimus sp. nov., isolated form sea water.</title>
        <authorList>
            <person name="Muhammad N."/>
            <person name="Vuong T.Q."/>
            <person name="Han H.L."/>
            <person name="Kim S.-G."/>
        </authorList>
    </citation>
    <scope>NUCLEOTIDE SEQUENCE</scope>
    <source>
        <strain evidence="1">SW4</strain>
    </source>
</reference>
<name>A0AAU7BWQ5_9FLAO</name>
<dbReference type="AlphaFoldDB" id="A0AAU7BWQ5"/>
<evidence type="ECO:0000313" key="1">
    <source>
        <dbReference type="EMBL" id="XBG62691.1"/>
    </source>
</evidence>